<protein>
    <submittedName>
        <fullName evidence="1">Uncharacterized protein</fullName>
    </submittedName>
</protein>
<evidence type="ECO:0000313" key="1">
    <source>
        <dbReference type="EMBL" id="CAG7734879.1"/>
    </source>
</evidence>
<dbReference type="Proteomes" id="UP000708208">
    <property type="component" value="Unassembled WGS sequence"/>
</dbReference>
<accession>A0A8J2KAD3</accession>
<keyword evidence="2" id="KW-1185">Reference proteome</keyword>
<feature type="non-terminal residue" evidence="1">
    <location>
        <position position="1"/>
    </location>
</feature>
<comment type="caution">
    <text evidence="1">The sequence shown here is derived from an EMBL/GenBank/DDBJ whole genome shotgun (WGS) entry which is preliminary data.</text>
</comment>
<name>A0A8J2KAD3_9HEXA</name>
<sequence length="25" mass="2881">ASHKRCQRVGRQLTPACAYKSNRIH</sequence>
<gene>
    <name evidence="1" type="ORF">AFUS01_LOCUS23242</name>
</gene>
<dbReference type="EMBL" id="CAJVCH010278135">
    <property type="protein sequence ID" value="CAG7734879.1"/>
    <property type="molecule type" value="Genomic_DNA"/>
</dbReference>
<proteinExistence type="predicted"/>
<evidence type="ECO:0000313" key="2">
    <source>
        <dbReference type="Proteomes" id="UP000708208"/>
    </source>
</evidence>
<organism evidence="1 2">
    <name type="scientific">Allacma fusca</name>
    <dbReference type="NCBI Taxonomy" id="39272"/>
    <lineage>
        <taxon>Eukaryota</taxon>
        <taxon>Metazoa</taxon>
        <taxon>Ecdysozoa</taxon>
        <taxon>Arthropoda</taxon>
        <taxon>Hexapoda</taxon>
        <taxon>Collembola</taxon>
        <taxon>Symphypleona</taxon>
        <taxon>Sminthuridae</taxon>
        <taxon>Allacma</taxon>
    </lineage>
</organism>
<dbReference type="AlphaFoldDB" id="A0A8J2KAD3"/>
<reference evidence="1" key="1">
    <citation type="submission" date="2021-06" db="EMBL/GenBank/DDBJ databases">
        <authorList>
            <person name="Hodson N. C."/>
            <person name="Mongue J. A."/>
            <person name="Jaron S. K."/>
        </authorList>
    </citation>
    <scope>NUCLEOTIDE SEQUENCE</scope>
</reference>